<organism evidence="2 3">
    <name type="scientific">Aeromicrobium phragmitis</name>
    <dbReference type="NCBI Taxonomy" id="2478914"/>
    <lineage>
        <taxon>Bacteria</taxon>
        <taxon>Bacillati</taxon>
        <taxon>Actinomycetota</taxon>
        <taxon>Actinomycetes</taxon>
        <taxon>Propionibacteriales</taxon>
        <taxon>Nocardioidaceae</taxon>
        <taxon>Aeromicrobium</taxon>
    </lineage>
</organism>
<gene>
    <name evidence="2" type="ORF">D9V41_09320</name>
</gene>
<sequence length="156" mass="17862">MAQELGVNRVTLHRWVGTKDSLLVEVIWKLTEDSLVAAWDQLRDSPGPRVPAILGRWLRDTLEQPGARKIALTHDEHFMRLMTLGSHNYQPRLVRTVRSYIAEDVAENRIRSTLSLDELAYASVRIAESYHYLPTITGQPPDPDSAERVLRELLRP</sequence>
<keyword evidence="3" id="KW-1185">Reference proteome</keyword>
<evidence type="ECO:0000259" key="1">
    <source>
        <dbReference type="Pfam" id="PF18598"/>
    </source>
</evidence>
<comment type="caution">
    <text evidence="2">The sequence shown here is derived from an EMBL/GenBank/DDBJ whole genome shotgun (WGS) entry which is preliminary data.</text>
</comment>
<dbReference type="InterPro" id="IPR041485">
    <property type="entry name" value="TetR_C_36"/>
</dbReference>
<reference evidence="2 3" key="1">
    <citation type="submission" date="2018-10" db="EMBL/GenBank/DDBJ databases">
        <title>Aeromicrobium sp. 9W16Y-2 whole genome shotgun sequence.</title>
        <authorList>
            <person name="Li F."/>
        </authorList>
    </citation>
    <scope>NUCLEOTIDE SEQUENCE [LARGE SCALE GENOMIC DNA]</scope>
    <source>
        <strain evidence="2 3">9W16Y-2</strain>
    </source>
</reference>
<evidence type="ECO:0000313" key="3">
    <source>
        <dbReference type="Proteomes" id="UP000282515"/>
    </source>
</evidence>
<dbReference type="AlphaFoldDB" id="A0A3L8PLH3"/>
<accession>A0A3L8PLH3</accession>
<evidence type="ECO:0000313" key="2">
    <source>
        <dbReference type="EMBL" id="RLV55659.1"/>
    </source>
</evidence>
<feature type="domain" description="QsdR TetR regulatory C-terminal" evidence="1">
    <location>
        <begin position="49"/>
        <end position="155"/>
    </location>
</feature>
<protein>
    <recommendedName>
        <fullName evidence="1">QsdR TetR regulatory C-terminal domain-containing protein</fullName>
    </recommendedName>
</protein>
<dbReference type="Gene3D" id="1.10.357.10">
    <property type="entry name" value="Tetracycline Repressor, domain 2"/>
    <property type="match status" value="1"/>
</dbReference>
<dbReference type="EMBL" id="RDBF01000006">
    <property type="protein sequence ID" value="RLV55659.1"/>
    <property type="molecule type" value="Genomic_DNA"/>
</dbReference>
<dbReference type="Pfam" id="PF18598">
    <property type="entry name" value="TetR_C_36"/>
    <property type="match status" value="1"/>
</dbReference>
<dbReference type="Proteomes" id="UP000282515">
    <property type="component" value="Unassembled WGS sequence"/>
</dbReference>
<proteinExistence type="predicted"/>
<name>A0A3L8PLH3_9ACTN</name>